<feature type="transmembrane region" description="Helical" evidence="1">
    <location>
        <begin position="193"/>
        <end position="211"/>
    </location>
</feature>
<keyword evidence="1" id="KW-0472">Membrane</keyword>
<dbReference type="InterPro" id="IPR005625">
    <property type="entry name" value="PepSY-ass_TM"/>
</dbReference>
<evidence type="ECO:0000313" key="2">
    <source>
        <dbReference type="EMBL" id="EAT99867.2"/>
    </source>
</evidence>
<dbReference type="AlphaFoldDB" id="A7GWL0"/>
<reference evidence="2" key="1">
    <citation type="submission" date="2016-07" db="EMBL/GenBank/DDBJ databases">
        <title>Comparative genomics of the Campylobacter concisus group.</title>
        <authorList>
            <person name="Miller W.G."/>
            <person name="Yee E."/>
            <person name="Chapman M.H."/>
            <person name="Huynh S."/>
            <person name="Bono J.L."/>
            <person name="On S.L.W."/>
            <person name="StLeger J."/>
            <person name="Foster G."/>
            <person name="Parker C.T."/>
        </authorList>
    </citation>
    <scope>NUCLEOTIDE SEQUENCE</scope>
    <source>
        <strain evidence="2">525.92</strain>
    </source>
</reference>
<dbReference type="PANTHER" id="PTHR34219">
    <property type="entry name" value="IRON-REGULATED INNER MEMBRANE PROTEIN-RELATED"/>
    <property type="match status" value="1"/>
</dbReference>
<gene>
    <name evidence="2" type="ORF">CCV52592_1810</name>
</gene>
<organism evidence="2 3">
    <name type="scientific">Campylobacter curvus (strain 525.92)</name>
    <dbReference type="NCBI Taxonomy" id="360105"/>
    <lineage>
        <taxon>Bacteria</taxon>
        <taxon>Pseudomonadati</taxon>
        <taxon>Campylobacterota</taxon>
        <taxon>Epsilonproteobacteria</taxon>
        <taxon>Campylobacterales</taxon>
        <taxon>Campylobacteraceae</taxon>
        <taxon>Campylobacter</taxon>
    </lineage>
</organism>
<proteinExistence type="predicted"/>
<accession>A7GWL0</accession>
<feature type="transmembrane region" description="Helical" evidence="1">
    <location>
        <begin position="338"/>
        <end position="360"/>
    </location>
</feature>
<dbReference type="OrthoDB" id="9816402at2"/>
<evidence type="ECO:0000256" key="1">
    <source>
        <dbReference type="SAM" id="Phobius"/>
    </source>
</evidence>
<dbReference type="Pfam" id="PF03929">
    <property type="entry name" value="PepSY_TM"/>
    <property type="match status" value="1"/>
</dbReference>
<evidence type="ECO:0000313" key="3">
    <source>
        <dbReference type="Proteomes" id="UP000006380"/>
    </source>
</evidence>
<keyword evidence="1" id="KW-1133">Transmembrane helix</keyword>
<feature type="transmembrane region" description="Helical" evidence="1">
    <location>
        <begin position="151"/>
        <end position="173"/>
    </location>
</feature>
<dbReference type="Proteomes" id="UP000006380">
    <property type="component" value="Chromosome"/>
</dbReference>
<keyword evidence="3" id="KW-1185">Reference proteome</keyword>
<dbReference type="HOGENOM" id="CLU_031962_2_2_7"/>
<dbReference type="KEGG" id="ccv:CCV52592_1810"/>
<feature type="transmembrane region" description="Helical" evidence="1">
    <location>
        <begin position="12"/>
        <end position="41"/>
    </location>
</feature>
<dbReference type="EMBL" id="CP000767">
    <property type="protein sequence ID" value="EAT99867.2"/>
    <property type="molecule type" value="Genomic_DNA"/>
</dbReference>
<keyword evidence="1" id="KW-0812">Transmembrane</keyword>
<dbReference type="STRING" id="360105.CCV52592_1810"/>
<name>A7GWL0_CAMC5</name>
<sequence>MGVRRIFKRGKFCFNAHLILALVFSLPLLVVAISGALLSYADEISEGLNRKNLTLNLARGVSDPPKISEILNRFGEKNRDFSFKILLVRNGLNLAADVYDANFDAFLIDPYTGEMIGADAGDKFEKILVNLHVNLALGLINGELATLGENVVLLATLALFLLALSGIWLYFPFFRRNARLFIGKNLYKLHGSLGIYASAVLVLVMLSGVYLSSRTASNFINGVFDLSAPKSDFVPPEAKKVAQLNLGEFDRVERIFRSEVGENFEEFSLFMQGEGKFRIFYVPLNETDKENVGEILIDARNGALLKHVRASSGGKDALWLRKTMLNLHTGRSFGEADRFIFCVASLLVVVFIVSGFLMSLKRLKGRVRIG</sequence>
<protein>
    <submittedName>
        <fullName evidence="2">Iron-regulated membrane protein</fullName>
    </submittedName>
</protein>